<dbReference type="InterPro" id="IPR002786">
    <property type="entry name" value="Non_canon_purine_NTPase"/>
</dbReference>
<dbReference type="NCBIfam" id="NF003039">
    <property type="entry name" value="PRK03941.1"/>
    <property type="match status" value="1"/>
</dbReference>
<comment type="catalytic activity">
    <reaction evidence="8 10">
        <text>ITP + H2O = IDP + phosphate + H(+)</text>
        <dbReference type="Rhea" id="RHEA:28330"/>
        <dbReference type="ChEBI" id="CHEBI:15377"/>
        <dbReference type="ChEBI" id="CHEBI:15378"/>
        <dbReference type="ChEBI" id="CHEBI:43474"/>
        <dbReference type="ChEBI" id="CHEBI:58280"/>
        <dbReference type="ChEBI" id="CHEBI:61402"/>
        <dbReference type="EC" id="3.6.1.73"/>
    </reaction>
</comment>
<evidence type="ECO:0000256" key="3">
    <source>
        <dbReference type="ARBA" id="ARBA00022741"/>
    </source>
</evidence>
<dbReference type="InterPro" id="IPR050299">
    <property type="entry name" value="YjjX_NTPase"/>
</dbReference>
<dbReference type="GO" id="GO:0103023">
    <property type="term" value="F:ITPase activity"/>
    <property type="evidence" value="ECO:0007669"/>
    <property type="project" value="UniProtKB-EC"/>
</dbReference>
<dbReference type="GO" id="GO:0009117">
    <property type="term" value="P:nucleotide metabolic process"/>
    <property type="evidence" value="ECO:0007669"/>
    <property type="project" value="UniProtKB-KW"/>
</dbReference>
<dbReference type="Pfam" id="PF01931">
    <property type="entry name" value="NTPase_I-T"/>
    <property type="match status" value="1"/>
</dbReference>
<comment type="function">
    <text evidence="10">Phosphatase that hydrolyzes non-canonical purine nucleotides such as XTP and ITP to their respective diphosphate derivatives. Probably excludes non-canonical purines from DNA/RNA precursor pool, thus preventing their incorporation into DNA/RNA and avoiding chromosomal lesions.</text>
</comment>
<comment type="subunit">
    <text evidence="10">Homodimer.</text>
</comment>
<evidence type="ECO:0000256" key="1">
    <source>
        <dbReference type="ARBA" id="ARBA00001936"/>
    </source>
</evidence>
<keyword evidence="4 10" id="KW-0378">Hydrolase</keyword>
<gene>
    <name evidence="12" type="ORF">C7452_1516</name>
</gene>
<keyword evidence="2 10" id="KW-0479">Metal-binding</keyword>
<evidence type="ECO:0000256" key="7">
    <source>
        <dbReference type="ARBA" id="ARBA00023211"/>
    </source>
</evidence>
<evidence type="ECO:0000256" key="8">
    <source>
        <dbReference type="ARBA" id="ARBA00048174"/>
    </source>
</evidence>
<proteinExistence type="inferred from homology"/>
<comment type="catalytic activity">
    <reaction evidence="9 10">
        <text>XTP + H2O = XDP + phosphate + H(+)</text>
        <dbReference type="Rhea" id="RHEA:28406"/>
        <dbReference type="ChEBI" id="CHEBI:15377"/>
        <dbReference type="ChEBI" id="CHEBI:15378"/>
        <dbReference type="ChEBI" id="CHEBI:43474"/>
        <dbReference type="ChEBI" id="CHEBI:59884"/>
        <dbReference type="ChEBI" id="CHEBI:61314"/>
        <dbReference type="EC" id="3.6.1.73"/>
    </reaction>
</comment>
<comment type="caution">
    <text evidence="12">The sequence shown here is derived from an EMBL/GenBank/DDBJ whole genome shotgun (WGS) entry which is preliminary data.</text>
</comment>
<keyword evidence="6 10" id="KW-0546">Nucleotide metabolism</keyword>
<dbReference type="HAMAP" id="MF_00648">
    <property type="entry name" value="Non_canon_purine_NTPase_YjjX"/>
    <property type="match status" value="1"/>
</dbReference>
<dbReference type="GO" id="GO:0046872">
    <property type="term" value="F:metal ion binding"/>
    <property type="evidence" value="ECO:0007669"/>
    <property type="project" value="UniProtKB-KW"/>
</dbReference>
<keyword evidence="3 10" id="KW-0547">Nucleotide-binding</keyword>
<organism evidence="12 13">
    <name type="scientific">Methanothermobacter defluvii</name>
    <dbReference type="NCBI Taxonomy" id="49339"/>
    <lineage>
        <taxon>Archaea</taxon>
        <taxon>Methanobacteriati</taxon>
        <taxon>Methanobacteriota</taxon>
        <taxon>Methanomada group</taxon>
        <taxon>Methanobacteria</taxon>
        <taxon>Methanobacteriales</taxon>
        <taxon>Methanobacteriaceae</taxon>
        <taxon>Methanothermobacter</taxon>
    </lineage>
</organism>
<evidence type="ECO:0000313" key="12">
    <source>
        <dbReference type="EMBL" id="REE25167.1"/>
    </source>
</evidence>
<evidence type="ECO:0000256" key="10">
    <source>
        <dbReference type="HAMAP-Rule" id="MF_00648"/>
    </source>
</evidence>
<dbReference type="InterPro" id="IPR029001">
    <property type="entry name" value="ITPase-like_fam"/>
</dbReference>
<keyword evidence="7 10" id="KW-0464">Manganese</keyword>
<dbReference type="EC" id="3.6.1.73" evidence="10"/>
<comment type="cofactor">
    <cofactor evidence="10">
        <name>Mg(2+)</name>
        <dbReference type="ChEBI" id="CHEBI:18420"/>
    </cofactor>
    <cofactor evidence="10">
        <name>Mn(2+)</name>
        <dbReference type="ChEBI" id="CHEBI:29035"/>
    </cofactor>
    <text evidence="10">Binds 1 divalent metal cation per subunit; can use either Mg(2+) or Mn(2+).</text>
</comment>
<evidence type="ECO:0000256" key="5">
    <source>
        <dbReference type="ARBA" id="ARBA00022842"/>
    </source>
</evidence>
<dbReference type="PANTHER" id="PTHR34699">
    <property type="match status" value="1"/>
</dbReference>
<feature type="binding site" evidence="10">
    <location>
        <position position="35"/>
    </location>
    <ligand>
        <name>Mg(2+)</name>
        <dbReference type="ChEBI" id="CHEBI:18420"/>
    </ligand>
</feature>
<evidence type="ECO:0000256" key="9">
    <source>
        <dbReference type="ARBA" id="ARBA00048781"/>
    </source>
</evidence>
<evidence type="ECO:0000256" key="6">
    <source>
        <dbReference type="ARBA" id="ARBA00023080"/>
    </source>
</evidence>
<keyword evidence="13" id="KW-1185">Reference proteome</keyword>
<protein>
    <recommendedName>
        <fullName evidence="10">Probable inosine/xanthosine triphosphatase</fullName>
        <shortName evidence="10">ITPase/XTPase</shortName>
        <ecNumber evidence="10">3.6.1.73</ecNumber>
    </recommendedName>
    <alternativeName>
        <fullName evidence="10">Non-canonical purine NTP phosphatase</fullName>
    </alternativeName>
    <alternativeName>
        <fullName evidence="10">Non-standard purine NTP phosphatase</fullName>
    </alternativeName>
    <alternativeName>
        <fullName evidence="10">Nucleoside-triphosphate phosphatase</fullName>
        <shortName evidence="10">NTPase</shortName>
    </alternativeName>
</protein>
<dbReference type="Gene3D" id="3.90.950.10">
    <property type="match status" value="1"/>
</dbReference>
<name>A0A371NAL0_9EURY</name>
<dbReference type="EMBL" id="QREL01000003">
    <property type="protein sequence ID" value="REE25167.1"/>
    <property type="molecule type" value="Genomic_DNA"/>
</dbReference>
<feature type="domain" description="Non-canonical purine NTP phosphatase/PRRC1" evidence="11">
    <location>
        <begin position="6"/>
        <end position="167"/>
    </location>
</feature>
<sequence length="175" mass="18961">MKVNVGSRNPVKVRATENVLGLIYGDVEVRGVEVESGVPDQPVGLEETVRGAVNRARRAFRDCELSVGIESGLHRVPETITGFVDLQWCAIYDGEHITLGVSAGFEYPPMVVEEVLAGREVGDVMDELTGVDELGRKRGAVSFLSGGLLDRTGNTEQCVLMAMIPRMNPSLYGLK</sequence>
<dbReference type="PANTHER" id="PTHR34699:SF2">
    <property type="entry name" value="NON-CANONICAL PURINE NTP PHOSPHATASE_PRRC1 DOMAIN-CONTAINING PROTEIN"/>
    <property type="match status" value="1"/>
</dbReference>
<comment type="caution">
    <text evidence="10">Lacks conserved residue(s) required for the propagation of feature annotation.</text>
</comment>
<dbReference type="GO" id="GO:0006772">
    <property type="term" value="P:thiamine metabolic process"/>
    <property type="evidence" value="ECO:0007669"/>
    <property type="project" value="TreeGrafter"/>
</dbReference>
<dbReference type="SUPFAM" id="SSF52972">
    <property type="entry name" value="ITPase-like"/>
    <property type="match status" value="1"/>
</dbReference>
<reference evidence="12 13" key="1">
    <citation type="submission" date="2018-07" db="EMBL/GenBank/DDBJ databases">
        <title>Genomic Encyclopedia of Type Strains, Phase IV (KMG-IV): sequencing the most valuable type-strain genomes for metagenomic binning, comparative biology and taxonomic classification.</title>
        <authorList>
            <person name="Goeker M."/>
        </authorList>
    </citation>
    <scope>NUCLEOTIDE SEQUENCE [LARGE SCALE GENOMIC DNA]</scope>
    <source>
        <strain evidence="12 13">DSM 7466</strain>
    </source>
</reference>
<comment type="cofactor">
    <cofactor evidence="1">
        <name>Mn(2+)</name>
        <dbReference type="ChEBI" id="CHEBI:29035"/>
    </cofactor>
</comment>
<dbReference type="NCBIfam" id="TIGR00258">
    <property type="entry name" value="inosine/xanthosine triphosphatase"/>
    <property type="match status" value="1"/>
</dbReference>
<dbReference type="FunFam" id="3.90.950.10:FF:000002">
    <property type="entry name" value="Inosine/xanthosine triphosphatase"/>
    <property type="match status" value="1"/>
</dbReference>
<evidence type="ECO:0000256" key="2">
    <source>
        <dbReference type="ARBA" id="ARBA00022723"/>
    </source>
</evidence>
<keyword evidence="5 10" id="KW-0460">Magnesium</keyword>
<evidence type="ECO:0000256" key="4">
    <source>
        <dbReference type="ARBA" id="ARBA00022801"/>
    </source>
</evidence>
<dbReference type="RefSeq" id="WP_115892741.1">
    <property type="nucleotide sequence ID" value="NZ_QREL01000003.1"/>
</dbReference>
<feature type="binding site" evidence="10">
    <location>
        <position position="62"/>
    </location>
    <ligand>
        <name>Mg(2+)</name>
        <dbReference type="ChEBI" id="CHEBI:18420"/>
    </ligand>
</feature>
<dbReference type="GO" id="GO:0000166">
    <property type="term" value="F:nucleotide binding"/>
    <property type="evidence" value="ECO:0007669"/>
    <property type="project" value="UniProtKB-KW"/>
</dbReference>
<accession>A0A371NAL0</accession>
<evidence type="ECO:0000259" key="11">
    <source>
        <dbReference type="Pfam" id="PF01931"/>
    </source>
</evidence>
<dbReference type="AlphaFoldDB" id="A0A371NAL0"/>
<dbReference type="InterPro" id="IPR026533">
    <property type="entry name" value="NTPase/PRRC1"/>
</dbReference>
<dbReference type="Proteomes" id="UP000256864">
    <property type="component" value="Unassembled WGS sequence"/>
</dbReference>
<comment type="similarity">
    <text evidence="10">Belongs to the YjjX NTPase family.</text>
</comment>
<evidence type="ECO:0000313" key="13">
    <source>
        <dbReference type="Proteomes" id="UP000256864"/>
    </source>
</evidence>